<keyword evidence="8" id="KW-0805">Transcription regulation</keyword>
<protein>
    <submittedName>
        <fullName evidence="13">Zinc finger protein 292-like</fullName>
    </submittedName>
</protein>
<reference evidence="13" key="1">
    <citation type="submission" date="2025-08" db="UniProtKB">
        <authorList>
            <consortium name="Ensembl"/>
        </authorList>
    </citation>
    <scope>IDENTIFICATION</scope>
</reference>
<evidence type="ECO:0000256" key="3">
    <source>
        <dbReference type="ARBA" id="ARBA00022553"/>
    </source>
</evidence>
<reference evidence="13" key="2">
    <citation type="submission" date="2025-09" db="UniProtKB">
        <authorList>
            <consortium name="Ensembl"/>
        </authorList>
    </citation>
    <scope>IDENTIFICATION</scope>
</reference>
<dbReference type="GO" id="GO:0000981">
    <property type="term" value="F:DNA-binding transcription factor activity, RNA polymerase II-specific"/>
    <property type="evidence" value="ECO:0007669"/>
    <property type="project" value="TreeGrafter"/>
</dbReference>
<comment type="subcellular location">
    <subcellularLocation>
        <location evidence="1">Nucleus</location>
    </subcellularLocation>
</comment>
<dbReference type="AlphaFoldDB" id="A0A673HDW5"/>
<dbReference type="GO" id="GO:0005634">
    <property type="term" value="C:nucleus"/>
    <property type="evidence" value="ECO:0007669"/>
    <property type="project" value="UniProtKB-SubCell"/>
</dbReference>
<dbReference type="GO" id="GO:0003677">
    <property type="term" value="F:DNA binding"/>
    <property type="evidence" value="ECO:0007669"/>
    <property type="project" value="UniProtKB-KW"/>
</dbReference>
<dbReference type="InterPro" id="IPR057986">
    <property type="entry name" value="TPR_Rlf/292/654"/>
</dbReference>
<evidence type="ECO:0000256" key="5">
    <source>
        <dbReference type="ARBA" id="ARBA00022737"/>
    </source>
</evidence>
<evidence type="ECO:0000259" key="12">
    <source>
        <dbReference type="Pfam" id="PF25580"/>
    </source>
</evidence>
<keyword evidence="14" id="KW-1185">Reference proteome</keyword>
<dbReference type="PANTHER" id="PTHR15507:SF14">
    <property type="entry name" value="ZINC FINGER PROTEIN 292"/>
    <property type="match status" value="1"/>
</dbReference>
<feature type="domain" description="Zinc finger protein Rlf/292/654 TPR repeats" evidence="12">
    <location>
        <begin position="236"/>
        <end position="332"/>
    </location>
</feature>
<keyword evidence="11" id="KW-0539">Nucleus</keyword>
<accession>A0A673HDW5</accession>
<evidence type="ECO:0000256" key="8">
    <source>
        <dbReference type="ARBA" id="ARBA00023015"/>
    </source>
</evidence>
<dbReference type="Ensembl" id="ENSSRHT00000024493.1">
    <property type="protein sequence ID" value="ENSSRHP00000023773.1"/>
    <property type="gene ID" value="ENSSRHG00000012507.1"/>
</dbReference>
<name>A0A673HDW5_9TELE</name>
<keyword evidence="9" id="KW-0238">DNA-binding</keyword>
<evidence type="ECO:0000256" key="1">
    <source>
        <dbReference type="ARBA" id="ARBA00004123"/>
    </source>
</evidence>
<comment type="similarity">
    <text evidence="2">Belongs to the krueppel C2H2-type zinc-finger protein family.</text>
</comment>
<sequence>MAEEEGSATEAVALRHKFQDLISELKRSSESTLDASNSFCQDFCQVLMHHGCQWRPDEDPLPLLEMYTVAIMCCAEASPFLSPECEHVTDVLEKLSWSCLNLLLSFSEQIPGALWEEFQSSVKMAHGILQAHGNSQLHNLLTLAEENGVWSNATLCSLLSSDIINVQKVHEFLSREGPELLHMRIKHLMKQKHMEKAARLAKTCAEFPEFGGKKNFKPIYLVCLCEIKPQEELMQEIKEVDCKEALDMICNLESEEEEKGALGLCTAFFKRQLLCGDAYCAWELTLFWSKLLIRLESKQAFLEQCRLLARLSGSVYHILLLIKVIQAEVRKVFVFMSMCFGNQGNGIQVTVTFLFPQVEKGGLSVCIEMCIQALKM</sequence>
<proteinExistence type="inferred from homology"/>
<evidence type="ECO:0000256" key="10">
    <source>
        <dbReference type="ARBA" id="ARBA00023163"/>
    </source>
</evidence>
<dbReference type="Proteomes" id="UP000472270">
    <property type="component" value="Unassembled WGS sequence"/>
</dbReference>
<evidence type="ECO:0000256" key="9">
    <source>
        <dbReference type="ARBA" id="ARBA00023125"/>
    </source>
</evidence>
<keyword evidence="3" id="KW-0597">Phosphoprotein</keyword>
<gene>
    <name evidence="13" type="primary">LOC107728966</name>
</gene>
<evidence type="ECO:0000256" key="11">
    <source>
        <dbReference type="ARBA" id="ARBA00023242"/>
    </source>
</evidence>
<keyword evidence="6" id="KW-0863">Zinc-finger</keyword>
<evidence type="ECO:0000313" key="14">
    <source>
        <dbReference type="Proteomes" id="UP000472270"/>
    </source>
</evidence>
<dbReference type="InterPro" id="IPR052251">
    <property type="entry name" value="GH-ZnFinger_Regulators"/>
</dbReference>
<keyword evidence="7" id="KW-0862">Zinc</keyword>
<evidence type="ECO:0000256" key="4">
    <source>
        <dbReference type="ARBA" id="ARBA00022723"/>
    </source>
</evidence>
<evidence type="ECO:0000256" key="7">
    <source>
        <dbReference type="ARBA" id="ARBA00022833"/>
    </source>
</evidence>
<keyword evidence="5" id="KW-0677">Repeat</keyword>
<keyword evidence="10" id="KW-0804">Transcription</keyword>
<dbReference type="PANTHER" id="PTHR15507">
    <property type="entry name" value="ZINC FINGER PROTEIN RLF"/>
    <property type="match status" value="1"/>
</dbReference>
<dbReference type="GO" id="GO:0008270">
    <property type="term" value="F:zinc ion binding"/>
    <property type="evidence" value="ECO:0007669"/>
    <property type="project" value="UniProtKB-KW"/>
</dbReference>
<evidence type="ECO:0000313" key="13">
    <source>
        <dbReference type="Ensembl" id="ENSSRHP00000023773.1"/>
    </source>
</evidence>
<organism evidence="13 14">
    <name type="scientific">Sinocyclocheilus rhinocerous</name>
    <dbReference type="NCBI Taxonomy" id="307959"/>
    <lineage>
        <taxon>Eukaryota</taxon>
        <taxon>Metazoa</taxon>
        <taxon>Chordata</taxon>
        <taxon>Craniata</taxon>
        <taxon>Vertebrata</taxon>
        <taxon>Euteleostomi</taxon>
        <taxon>Actinopterygii</taxon>
        <taxon>Neopterygii</taxon>
        <taxon>Teleostei</taxon>
        <taxon>Ostariophysi</taxon>
        <taxon>Cypriniformes</taxon>
        <taxon>Cyprinidae</taxon>
        <taxon>Cyprininae</taxon>
        <taxon>Sinocyclocheilus</taxon>
    </lineage>
</organism>
<keyword evidence="4" id="KW-0479">Metal-binding</keyword>
<dbReference type="Pfam" id="PF25580">
    <property type="entry name" value="TPR_Rlf"/>
    <property type="match status" value="1"/>
</dbReference>
<evidence type="ECO:0000256" key="2">
    <source>
        <dbReference type="ARBA" id="ARBA00006991"/>
    </source>
</evidence>
<evidence type="ECO:0000256" key="6">
    <source>
        <dbReference type="ARBA" id="ARBA00022771"/>
    </source>
</evidence>